<feature type="domain" description="Ig-like" evidence="2">
    <location>
        <begin position="1"/>
        <end position="103"/>
    </location>
</feature>
<dbReference type="InterPro" id="IPR003599">
    <property type="entry name" value="Ig_sub"/>
</dbReference>
<dbReference type="InterPro" id="IPR007110">
    <property type="entry name" value="Ig-like_dom"/>
</dbReference>
<dbReference type="InterPro" id="IPR036179">
    <property type="entry name" value="Ig-like_dom_sf"/>
</dbReference>
<dbReference type="STRING" id="29139.ENSVURP00010027725"/>
<dbReference type="PROSITE" id="PS50835">
    <property type="entry name" value="IG_LIKE"/>
    <property type="match status" value="1"/>
</dbReference>
<dbReference type="OMA" id="CYEYPNS"/>
<accession>A0A4X2M292</accession>
<name>A0A4X2M292_VOMUR</name>
<reference evidence="4" key="1">
    <citation type="submission" date="2018-12" db="EMBL/GenBank/DDBJ databases">
        <authorList>
            <person name="Yazar S."/>
        </authorList>
    </citation>
    <scope>NUCLEOTIDE SEQUENCE [LARGE SCALE GENOMIC DNA]</scope>
</reference>
<reference evidence="3" key="2">
    <citation type="submission" date="2025-08" db="UniProtKB">
        <authorList>
            <consortium name="Ensembl"/>
        </authorList>
    </citation>
    <scope>IDENTIFICATION</scope>
</reference>
<evidence type="ECO:0000313" key="4">
    <source>
        <dbReference type="Proteomes" id="UP000314987"/>
    </source>
</evidence>
<dbReference type="Pfam" id="PF07686">
    <property type="entry name" value="V-set"/>
    <property type="match status" value="1"/>
</dbReference>
<feature type="region of interest" description="Disordered" evidence="1">
    <location>
        <begin position="110"/>
        <end position="137"/>
    </location>
</feature>
<dbReference type="PANTHER" id="PTHR23267">
    <property type="entry name" value="IMMUNOGLOBULIN LIGHT CHAIN"/>
    <property type="match status" value="1"/>
</dbReference>
<dbReference type="GeneTree" id="ENSGT00940000153770"/>
<dbReference type="Ensembl" id="ENSVURT00010031592.1">
    <property type="protein sequence ID" value="ENSVURP00010027725.1"/>
    <property type="gene ID" value="ENSVURG00010021221.1"/>
</dbReference>
<dbReference type="Proteomes" id="UP000314987">
    <property type="component" value="Unassembled WGS sequence"/>
</dbReference>
<reference evidence="3" key="3">
    <citation type="submission" date="2025-09" db="UniProtKB">
        <authorList>
            <consortium name="Ensembl"/>
        </authorList>
    </citation>
    <scope>IDENTIFICATION</scope>
</reference>
<evidence type="ECO:0000256" key="1">
    <source>
        <dbReference type="SAM" id="MobiDB-lite"/>
    </source>
</evidence>
<keyword evidence="4" id="KW-1185">Reference proteome</keyword>
<evidence type="ECO:0000313" key="3">
    <source>
        <dbReference type="Ensembl" id="ENSVURP00010027725.1"/>
    </source>
</evidence>
<dbReference type="Gene3D" id="2.60.40.10">
    <property type="entry name" value="Immunoglobulins"/>
    <property type="match status" value="1"/>
</dbReference>
<dbReference type="InterPro" id="IPR013783">
    <property type="entry name" value="Ig-like_fold"/>
</dbReference>
<feature type="compositionally biased region" description="Low complexity" evidence="1">
    <location>
        <begin position="125"/>
        <end position="137"/>
    </location>
</feature>
<sequence length="137" mass="14851">EVVLTQSPASVSVTPGERVTISCKASQSVKHSNGKTYMNYKDIGNWLAWYQQPPGKPPKPLIYAATYLVPGAPARFSGSGSGTNFALTISSVEAEDIGHYHCQHCYEYPNSQLGSGKKEEERESSLLSSEARLITPS</sequence>
<protein>
    <recommendedName>
        <fullName evidence="2">Ig-like domain-containing protein</fullName>
    </recommendedName>
</protein>
<dbReference type="SMART" id="SM00409">
    <property type="entry name" value="IG"/>
    <property type="match status" value="1"/>
</dbReference>
<dbReference type="SMART" id="SM00406">
    <property type="entry name" value="IGv"/>
    <property type="match status" value="1"/>
</dbReference>
<organism evidence="3 4">
    <name type="scientific">Vombatus ursinus</name>
    <name type="common">Common wombat</name>
    <dbReference type="NCBI Taxonomy" id="29139"/>
    <lineage>
        <taxon>Eukaryota</taxon>
        <taxon>Metazoa</taxon>
        <taxon>Chordata</taxon>
        <taxon>Craniata</taxon>
        <taxon>Vertebrata</taxon>
        <taxon>Euteleostomi</taxon>
        <taxon>Mammalia</taxon>
        <taxon>Metatheria</taxon>
        <taxon>Diprotodontia</taxon>
        <taxon>Vombatidae</taxon>
        <taxon>Vombatus</taxon>
    </lineage>
</organism>
<dbReference type="AlphaFoldDB" id="A0A4X2M292"/>
<proteinExistence type="predicted"/>
<dbReference type="InterPro" id="IPR050150">
    <property type="entry name" value="IgV_Light_Chain"/>
</dbReference>
<dbReference type="SUPFAM" id="SSF48726">
    <property type="entry name" value="Immunoglobulin"/>
    <property type="match status" value="1"/>
</dbReference>
<dbReference type="InterPro" id="IPR013106">
    <property type="entry name" value="Ig_V-set"/>
</dbReference>
<evidence type="ECO:0000259" key="2">
    <source>
        <dbReference type="PROSITE" id="PS50835"/>
    </source>
</evidence>
<dbReference type="FunFam" id="2.60.40.10:FF:001230">
    <property type="entry name" value="Immunoglobulin kappa variable 8-16"/>
    <property type="match status" value="1"/>
</dbReference>